<evidence type="ECO:0000256" key="3">
    <source>
        <dbReference type="ARBA" id="ARBA00023015"/>
    </source>
</evidence>
<dbReference type="OMA" id="QTPHIPR"/>
<dbReference type="GO" id="GO:0003677">
    <property type="term" value="F:DNA binding"/>
    <property type="evidence" value="ECO:0007669"/>
    <property type="project" value="InterPro"/>
</dbReference>
<feature type="region of interest" description="Disordered" evidence="7">
    <location>
        <begin position="640"/>
        <end position="671"/>
    </location>
</feature>
<evidence type="ECO:0000256" key="6">
    <source>
        <dbReference type="SAM" id="Coils"/>
    </source>
</evidence>
<dbReference type="InterPro" id="IPR050815">
    <property type="entry name" value="TF_fung"/>
</dbReference>
<feature type="domain" description="Zn(2)-C6 fungal-type" evidence="8">
    <location>
        <begin position="90"/>
        <end position="120"/>
    </location>
</feature>
<dbReference type="Pfam" id="PF00172">
    <property type="entry name" value="Zn_clus"/>
    <property type="match status" value="1"/>
</dbReference>
<dbReference type="GO" id="GO:0008270">
    <property type="term" value="F:zinc ion binding"/>
    <property type="evidence" value="ECO:0007669"/>
    <property type="project" value="InterPro"/>
</dbReference>
<dbReference type="Proteomes" id="UP000033140">
    <property type="component" value="Unassembled WGS sequence"/>
</dbReference>
<proteinExistence type="predicted"/>
<keyword evidence="2" id="KW-0479">Metal-binding</keyword>
<keyword evidence="4" id="KW-0804">Transcription</keyword>
<organism evidence="9 10">
    <name type="scientific">Saitoella complicata (strain BCRC 22490 / CBS 7301 / JCM 7358 / NBRC 10748 / NRRL Y-17804)</name>
    <dbReference type="NCBI Taxonomy" id="698492"/>
    <lineage>
        <taxon>Eukaryota</taxon>
        <taxon>Fungi</taxon>
        <taxon>Dikarya</taxon>
        <taxon>Ascomycota</taxon>
        <taxon>Taphrinomycotina</taxon>
        <taxon>Taphrinomycotina incertae sedis</taxon>
        <taxon>Saitoella</taxon>
    </lineage>
</organism>
<dbReference type="Pfam" id="PF04082">
    <property type="entry name" value="Fungal_trans"/>
    <property type="match status" value="1"/>
</dbReference>
<dbReference type="PANTHER" id="PTHR47338:SF28">
    <property type="entry name" value="C6 TRANSCRIPTION FACTOR"/>
    <property type="match status" value="1"/>
</dbReference>
<dbReference type="AlphaFoldDB" id="A0A0E9NE89"/>
<dbReference type="SUPFAM" id="SSF57701">
    <property type="entry name" value="Zn2/Cys6 DNA-binding domain"/>
    <property type="match status" value="1"/>
</dbReference>
<evidence type="ECO:0000256" key="1">
    <source>
        <dbReference type="ARBA" id="ARBA00004123"/>
    </source>
</evidence>
<dbReference type="PROSITE" id="PS00463">
    <property type="entry name" value="ZN2_CY6_FUNGAL_1"/>
    <property type="match status" value="1"/>
</dbReference>
<reference evidence="9 10" key="3">
    <citation type="journal article" date="2015" name="Genome Announc.">
        <title>Draft Genome Sequence of the Archiascomycetous Yeast Saitoella complicata.</title>
        <authorList>
            <person name="Yamauchi K."/>
            <person name="Kondo S."/>
            <person name="Hamamoto M."/>
            <person name="Takahashi Y."/>
            <person name="Ogura Y."/>
            <person name="Hayashi T."/>
            <person name="Nishida H."/>
        </authorList>
    </citation>
    <scope>NUCLEOTIDE SEQUENCE [LARGE SCALE GENOMIC DNA]</scope>
    <source>
        <strain evidence="9 10">NRRL Y-17804</strain>
    </source>
</reference>
<feature type="coiled-coil region" evidence="6">
    <location>
        <begin position="504"/>
        <end position="531"/>
    </location>
</feature>
<keyword evidence="10" id="KW-1185">Reference proteome</keyword>
<gene>
    <name evidence="9" type="ORF">G7K_2307-t1</name>
</gene>
<name>A0A0E9NE89_SAICN</name>
<dbReference type="PROSITE" id="PS50048">
    <property type="entry name" value="ZN2_CY6_FUNGAL_2"/>
    <property type="match status" value="1"/>
</dbReference>
<evidence type="ECO:0000313" key="9">
    <source>
        <dbReference type="EMBL" id="GAO48123.1"/>
    </source>
</evidence>
<accession>A0A0E9NE89</accession>
<dbReference type="GO" id="GO:0005634">
    <property type="term" value="C:nucleus"/>
    <property type="evidence" value="ECO:0007669"/>
    <property type="project" value="UniProtKB-SubCell"/>
</dbReference>
<comment type="subcellular location">
    <subcellularLocation>
        <location evidence="1">Nucleus</location>
    </subcellularLocation>
</comment>
<evidence type="ECO:0000256" key="4">
    <source>
        <dbReference type="ARBA" id="ARBA00023163"/>
    </source>
</evidence>
<dbReference type="InterPro" id="IPR007219">
    <property type="entry name" value="XnlR_reg_dom"/>
</dbReference>
<evidence type="ECO:0000256" key="2">
    <source>
        <dbReference type="ARBA" id="ARBA00022723"/>
    </source>
</evidence>
<dbReference type="CDD" id="cd00067">
    <property type="entry name" value="GAL4"/>
    <property type="match status" value="1"/>
</dbReference>
<dbReference type="CDD" id="cd12148">
    <property type="entry name" value="fungal_TF_MHR"/>
    <property type="match status" value="1"/>
</dbReference>
<dbReference type="GO" id="GO:0000981">
    <property type="term" value="F:DNA-binding transcription factor activity, RNA polymerase II-specific"/>
    <property type="evidence" value="ECO:0007669"/>
    <property type="project" value="InterPro"/>
</dbReference>
<dbReference type="GO" id="GO:0006351">
    <property type="term" value="P:DNA-templated transcription"/>
    <property type="evidence" value="ECO:0007669"/>
    <property type="project" value="InterPro"/>
</dbReference>
<reference evidence="9 10" key="2">
    <citation type="journal article" date="2014" name="J. Gen. Appl. Microbiol.">
        <title>The early diverging ascomycetous budding yeast Saitoella complicata has three histone deacetylases belonging to the Clr6, Hos2, and Rpd3 lineages.</title>
        <authorList>
            <person name="Nishida H."/>
            <person name="Matsumoto T."/>
            <person name="Kondo S."/>
            <person name="Hamamoto M."/>
            <person name="Yoshikawa H."/>
        </authorList>
    </citation>
    <scope>NUCLEOTIDE SEQUENCE [LARGE SCALE GENOMIC DNA]</scope>
    <source>
        <strain evidence="9 10">NRRL Y-17804</strain>
    </source>
</reference>
<dbReference type="PANTHER" id="PTHR47338">
    <property type="entry name" value="ZN(II)2CYS6 TRANSCRIPTION FACTOR (EUROFUNG)-RELATED"/>
    <property type="match status" value="1"/>
</dbReference>
<sequence length="856" mass="93003">MGVVRSYVGLSFPTYVFPCKPHSDPDCRCPEVRLKARKAGPLGVAPTSNYNIGVPVMSTLQTNSDLNANGKRPHPPTTSSPDDPHRNLTACDSCKARKVKCDRAQPSCEWCRKVGVSCVYQQKRKPGVRPGYGKELEERVEMLERLLARQNQPLQPSPVQHYEALPVTPTQGSTIHVPIPVPTLQVPPSQPMMAPPSRQTPAIHSSGSSFNSDFPADSVVYHLLTVYCDLVHPNCPILRCKITVDTFFHTSPDGTVAARTSISERKLALLYAICVAAGRLCLPSPFEDLQRFRAQAKSRILLRVLAHPGLLSLQALTILAFDEVGTSNGPSALGLVALLGRMVNHLRLATETTVPDAEPSDGAVHTCGANVLSETNDSIEEEGRRRIYWMAYILDVRTAMATALDCVLADEEVGGNGRRLPCREEVWQNAKSGELHIHDGDHTGRSSEDLSAAAALSYLGAELPCPFPSQPLARDSSERTPFSYQIEILRVIGCIHRFLRRAVDIRLERDVENWMREYKNLEARLNAWMAGLPIKYGSLGFGGGASVDPGWVLLHAWYNTAVIRLHSTAAYPAATSILFSSSAWAVRKCLAAVENVSSLCSLVAQHDLYKVLGHSFTFVVWVATRVLLVHHASLTGSLRTPATSPVATTSTGRTTAARNTTDGHLGTSSRHRPVLPDVRHFLTALSAMAKYWETASRYEFIIGRVIQELNEACTGRSPTNTSTSSESGRLSSVQILADMRRNAYDADLLISRQSQTERMPMIRSVMGYRSKSEIATPAAGGGSGDQEQGMVGGLDDFAGVFGQGGLGDGLDMFDWFDFPKVLVEASTGDVMNGMLAGNEGYGHGGGVTFATGVGQR</sequence>
<evidence type="ECO:0000256" key="7">
    <source>
        <dbReference type="SAM" id="MobiDB-lite"/>
    </source>
</evidence>
<evidence type="ECO:0000256" key="5">
    <source>
        <dbReference type="ARBA" id="ARBA00023242"/>
    </source>
</evidence>
<dbReference type="Gene3D" id="4.10.240.10">
    <property type="entry name" value="Zn(2)-C6 fungal-type DNA-binding domain"/>
    <property type="match status" value="1"/>
</dbReference>
<comment type="caution">
    <text evidence="9">The sequence shown here is derived from an EMBL/GenBank/DDBJ whole genome shotgun (WGS) entry which is preliminary data.</text>
</comment>
<evidence type="ECO:0000259" key="8">
    <source>
        <dbReference type="PROSITE" id="PS50048"/>
    </source>
</evidence>
<dbReference type="EMBL" id="BACD03000013">
    <property type="protein sequence ID" value="GAO48123.1"/>
    <property type="molecule type" value="Genomic_DNA"/>
</dbReference>
<dbReference type="InterPro" id="IPR036864">
    <property type="entry name" value="Zn2-C6_fun-type_DNA-bd_sf"/>
</dbReference>
<feature type="compositionally biased region" description="Low complexity" evidence="7">
    <location>
        <begin position="640"/>
        <end position="660"/>
    </location>
</feature>
<dbReference type="InterPro" id="IPR001138">
    <property type="entry name" value="Zn2Cys6_DnaBD"/>
</dbReference>
<keyword evidence="3" id="KW-0805">Transcription regulation</keyword>
<keyword evidence="5" id="KW-0539">Nucleus</keyword>
<protein>
    <recommendedName>
        <fullName evidence="8">Zn(2)-C6 fungal-type domain-containing protein</fullName>
    </recommendedName>
</protein>
<feature type="region of interest" description="Disordered" evidence="7">
    <location>
        <begin position="62"/>
        <end position="87"/>
    </location>
</feature>
<keyword evidence="6" id="KW-0175">Coiled coil</keyword>
<dbReference type="SMART" id="SM00066">
    <property type="entry name" value="GAL4"/>
    <property type="match status" value="1"/>
</dbReference>
<reference evidence="9 10" key="1">
    <citation type="journal article" date="2011" name="J. Gen. Appl. Microbiol.">
        <title>Draft genome sequencing of the enigmatic yeast Saitoella complicata.</title>
        <authorList>
            <person name="Nishida H."/>
            <person name="Hamamoto M."/>
            <person name="Sugiyama J."/>
        </authorList>
    </citation>
    <scope>NUCLEOTIDE SEQUENCE [LARGE SCALE GENOMIC DNA]</scope>
    <source>
        <strain evidence="9 10">NRRL Y-17804</strain>
    </source>
</reference>
<evidence type="ECO:0000313" key="10">
    <source>
        <dbReference type="Proteomes" id="UP000033140"/>
    </source>
</evidence>